<name>A0A811LH30_9BILA</name>
<keyword evidence="2" id="KW-0472">Membrane</keyword>
<accession>A0A811LH30</accession>
<dbReference type="EMBL" id="CAJFDH010000006">
    <property type="protein sequence ID" value="CAD5227816.1"/>
    <property type="molecule type" value="Genomic_DNA"/>
</dbReference>
<evidence type="ECO:0000256" key="2">
    <source>
        <dbReference type="SAM" id="Phobius"/>
    </source>
</evidence>
<feature type="region of interest" description="Disordered" evidence="1">
    <location>
        <begin position="1"/>
        <end position="192"/>
    </location>
</feature>
<organism evidence="3 4">
    <name type="scientific">Bursaphelenchus okinawaensis</name>
    <dbReference type="NCBI Taxonomy" id="465554"/>
    <lineage>
        <taxon>Eukaryota</taxon>
        <taxon>Metazoa</taxon>
        <taxon>Ecdysozoa</taxon>
        <taxon>Nematoda</taxon>
        <taxon>Chromadorea</taxon>
        <taxon>Rhabditida</taxon>
        <taxon>Tylenchina</taxon>
        <taxon>Tylenchomorpha</taxon>
        <taxon>Aphelenchoidea</taxon>
        <taxon>Aphelenchoididae</taxon>
        <taxon>Bursaphelenchus</taxon>
    </lineage>
</organism>
<feature type="compositionally biased region" description="Polar residues" evidence="1">
    <location>
        <begin position="131"/>
        <end position="154"/>
    </location>
</feature>
<feature type="compositionally biased region" description="Low complexity" evidence="1">
    <location>
        <begin position="170"/>
        <end position="186"/>
    </location>
</feature>
<keyword evidence="2" id="KW-0812">Transmembrane</keyword>
<keyword evidence="4" id="KW-1185">Reference proteome</keyword>
<reference evidence="3" key="1">
    <citation type="submission" date="2020-09" db="EMBL/GenBank/DDBJ databases">
        <authorList>
            <person name="Kikuchi T."/>
        </authorList>
    </citation>
    <scope>NUCLEOTIDE SEQUENCE</scope>
    <source>
        <strain evidence="3">SH1</strain>
    </source>
</reference>
<protein>
    <recommendedName>
        <fullName evidence="5">SEA domain-containing protein</fullName>
    </recommendedName>
</protein>
<evidence type="ECO:0000256" key="1">
    <source>
        <dbReference type="SAM" id="MobiDB-lite"/>
    </source>
</evidence>
<evidence type="ECO:0000313" key="4">
    <source>
        <dbReference type="Proteomes" id="UP000614601"/>
    </source>
</evidence>
<feature type="compositionally biased region" description="Low complexity" evidence="1">
    <location>
        <begin position="112"/>
        <end position="121"/>
    </location>
</feature>
<dbReference type="Proteomes" id="UP000783686">
    <property type="component" value="Unassembled WGS sequence"/>
</dbReference>
<dbReference type="OrthoDB" id="5801522at2759"/>
<keyword evidence="2" id="KW-1133">Transmembrane helix</keyword>
<comment type="caution">
    <text evidence="3">The sequence shown here is derived from an EMBL/GenBank/DDBJ whole genome shotgun (WGS) entry which is preliminary data.</text>
</comment>
<dbReference type="EMBL" id="CAJFCW020000006">
    <property type="protein sequence ID" value="CAG9123682.1"/>
    <property type="molecule type" value="Genomic_DNA"/>
</dbReference>
<feature type="transmembrane region" description="Helical" evidence="2">
    <location>
        <begin position="240"/>
        <end position="263"/>
    </location>
</feature>
<proteinExistence type="predicted"/>
<evidence type="ECO:0008006" key="5">
    <source>
        <dbReference type="Google" id="ProtNLM"/>
    </source>
</evidence>
<gene>
    <name evidence="3" type="ORF">BOKJ2_LOCUS12362</name>
</gene>
<evidence type="ECO:0000313" key="3">
    <source>
        <dbReference type="EMBL" id="CAD5227816.1"/>
    </source>
</evidence>
<dbReference type="Proteomes" id="UP000614601">
    <property type="component" value="Unassembled WGS sequence"/>
</dbReference>
<sequence>MVRPSRVDLELEIGGFTGANPAGSNESRFPADPPEPVQRQISLPVNRSPVHQSSQSRSLEDNIYRTVADQKFGQSNLERQKPVYFGQEGLGRSGFAYDTDSLPEDLVDKSSSEGSGSQLGSPVAPEPPTQPQTNFFNDTANLPKTSQQSHSNPDTPAISYRPVEPQPRQSASSSRNSSTKMNRSSTYGMTGADFMERRGWNERDAYGNPLNTSKGGRNVLRYIPHNASGYSEEKEGNMNYIVPLIVLVVLLIIIVVSLIILFATGIFQLKSSQVQPTPPDQDHRDTDPLPPKVQLVNRTFECEFYILDQANAAYNDPMSVEYEQASTIVRNALNMLIAQSTVRDLTPSLQMERLNNVGNDLRVPFRLTLMVYSNSQLSAESIKNVILSELTLLEAQLNYTFVDRTRVSVRTVDYQH</sequence>
<feature type="compositionally biased region" description="Polar residues" evidence="1">
    <location>
        <begin position="39"/>
        <end position="57"/>
    </location>
</feature>
<dbReference type="AlphaFoldDB" id="A0A811LH30"/>